<gene>
    <name evidence="1" type="ORF">EUGRSUZ_C00415</name>
</gene>
<accession>A0A059CM48</accession>
<proteinExistence type="predicted"/>
<dbReference type="InParanoid" id="A0A059CM48"/>
<sequence length="82" mass="9364">MTFLSGNPVCGISLPSNQATKKEKSSQEHIRNMGFPERYTAEAALTNLESSANELPFFELEVSLNRFLNHRLERIFFCVIEL</sequence>
<organism evidence="1">
    <name type="scientific">Eucalyptus grandis</name>
    <name type="common">Flooded gum</name>
    <dbReference type="NCBI Taxonomy" id="71139"/>
    <lineage>
        <taxon>Eukaryota</taxon>
        <taxon>Viridiplantae</taxon>
        <taxon>Streptophyta</taxon>
        <taxon>Embryophyta</taxon>
        <taxon>Tracheophyta</taxon>
        <taxon>Spermatophyta</taxon>
        <taxon>Magnoliopsida</taxon>
        <taxon>eudicotyledons</taxon>
        <taxon>Gunneridae</taxon>
        <taxon>Pentapetalae</taxon>
        <taxon>rosids</taxon>
        <taxon>malvids</taxon>
        <taxon>Myrtales</taxon>
        <taxon>Myrtaceae</taxon>
        <taxon>Myrtoideae</taxon>
        <taxon>Eucalypteae</taxon>
        <taxon>Eucalyptus</taxon>
    </lineage>
</organism>
<evidence type="ECO:0000313" key="1">
    <source>
        <dbReference type="EMBL" id="KCW78985.1"/>
    </source>
</evidence>
<name>A0A059CM48_EUCGR</name>
<protein>
    <submittedName>
        <fullName evidence="1">Uncharacterized protein</fullName>
    </submittedName>
</protein>
<dbReference type="EMBL" id="KK198755">
    <property type="protein sequence ID" value="KCW78985.1"/>
    <property type="molecule type" value="Genomic_DNA"/>
</dbReference>
<dbReference type="AlphaFoldDB" id="A0A059CM48"/>
<dbReference type="Gramene" id="KCW78985">
    <property type="protein sequence ID" value="KCW78985"/>
    <property type="gene ID" value="EUGRSUZ_C00415"/>
</dbReference>
<reference evidence="1" key="1">
    <citation type="submission" date="2013-07" db="EMBL/GenBank/DDBJ databases">
        <title>The genome of Eucalyptus grandis.</title>
        <authorList>
            <person name="Schmutz J."/>
            <person name="Hayes R."/>
            <person name="Myburg A."/>
            <person name="Tuskan G."/>
            <person name="Grattapaglia D."/>
            <person name="Rokhsar D.S."/>
        </authorList>
    </citation>
    <scope>NUCLEOTIDE SEQUENCE</scope>
    <source>
        <tissue evidence="1">Leaf extractions</tissue>
    </source>
</reference>